<keyword evidence="4" id="KW-1185">Reference proteome</keyword>
<dbReference type="RefSeq" id="WP_106719501.1">
    <property type="nucleotide sequence ID" value="NZ_JACHXT010000003.1"/>
</dbReference>
<evidence type="ECO:0000313" key="3">
    <source>
        <dbReference type="EMBL" id="PSH54597.1"/>
    </source>
</evidence>
<dbReference type="Pfam" id="PF13561">
    <property type="entry name" value="adh_short_C2"/>
    <property type="match status" value="1"/>
</dbReference>
<evidence type="ECO:0000256" key="1">
    <source>
        <dbReference type="ARBA" id="ARBA00006484"/>
    </source>
</evidence>
<organism evidence="3 4">
    <name type="scientific">Phyllobacterium endophyticum</name>
    <dbReference type="NCBI Taxonomy" id="1149773"/>
    <lineage>
        <taxon>Bacteria</taxon>
        <taxon>Pseudomonadati</taxon>
        <taxon>Pseudomonadota</taxon>
        <taxon>Alphaproteobacteria</taxon>
        <taxon>Hyphomicrobiales</taxon>
        <taxon>Phyllobacteriaceae</taxon>
        <taxon>Phyllobacterium</taxon>
    </lineage>
</organism>
<dbReference type="PANTHER" id="PTHR42760">
    <property type="entry name" value="SHORT-CHAIN DEHYDROGENASES/REDUCTASES FAMILY MEMBER"/>
    <property type="match status" value="1"/>
</dbReference>
<comment type="caution">
    <text evidence="3">The sequence shown here is derived from an EMBL/GenBank/DDBJ whole genome shotgun (WGS) entry which is preliminary data.</text>
</comment>
<dbReference type="FunFam" id="3.40.50.720:FF:000084">
    <property type="entry name" value="Short-chain dehydrogenase reductase"/>
    <property type="match status" value="1"/>
</dbReference>
<dbReference type="GO" id="GO:0016616">
    <property type="term" value="F:oxidoreductase activity, acting on the CH-OH group of donors, NAD or NADP as acceptor"/>
    <property type="evidence" value="ECO:0007669"/>
    <property type="project" value="TreeGrafter"/>
</dbReference>
<dbReference type="PRINTS" id="PR00081">
    <property type="entry name" value="GDHRDH"/>
</dbReference>
<dbReference type="PRINTS" id="PR00080">
    <property type="entry name" value="SDRFAMILY"/>
</dbReference>
<sequence>MAEGIGQVIVTGGASGIGAGVCELLAARGQKVIVADRNREISAELIESLASKGINVSARRLDVSDPEAITQFYSSLLADGILATGLVNCAGINVRAGALDFKPSDWQKVMDVNLRGTALMAQGFAKALIREGRTGAIVNVASMLAHYGAPNLISYSASKGGVAMVTRSLAVEWASSGIRVNAVSPGYIQTSLTAKIFSIESYRHTIVRRTPLGRLGNPEDLARVVAFLISEDSRFVTGQIIPVDGGITAGDTALGPPPDQLLASA</sequence>
<evidence type="ECO:0000256" key="2">
    <source>
        <dbReference type="ARBA" id="ARBA00023002"/>
    </source>
</evidence>
<keyword evidence="2" id="KW-0560">Oxidoreductase</keyword>
<dbReference type="PROSITE" id="PS00061">
    <property type="entry name" value="ADH_SHORT"/>
    <property type="match status" value="1"/>
</dbReference>
<dbReference type="AlphaFoldDB" id="A0A2P7AK79"/>
<dbReference type="InterPro" id="IPR036291">
    <property type="entry name" value="NAD(P)-bd_dom_sf"/>
</dbReference>
<dbReference type="Proteomes" id="UP000241158">
    <property type="component" value="Unassembled WGS sequence"/>
</dbReference>
<protein>
    <submittedName>
        <fullName evidence="3">Gluconate 5-dehydrogenase</fullName>
    </submittedName>
</protein>
<dbReference type="Gene3D" id="3.40.50.720">
    <property type="entry name" value="NAD(P)-binding Rossmann-like Domain"/>
    <property type="match status" value="1"/>
</dbReference>
<reference evidence="4" key="1">
    <citation type="submission" date="2017-11" db="EMBL/GenBank/DDBJ databases">
        <authorList>
            <person name="Kuznetsova I."/>
            <person name="Sazanova A."/>
            <person name="Chirak E."/>
            <person name="Safronova V."/>
            <person name="Willems A."/>
        </authorList>
    </citation>
    <scope>NUCLEOTIDE SEQUENCE [LARGE SCALE GENOMIC DNA]</scope>
    <source>
        <strain evidence="4">PEPV15</strain>
    </source>
</reference>
<dbReference type="PANTHER" id="PTHR42760:SF115">
    <property type="entry name" value="3-OXOACYL-[ACYL-CARRIER-PROTEIN] REDUCTASE FABG"/>
    <property type="match status" value="1"/>
</dbReference>
<dbReference type="OrthoDB" id="286404at2"/>
<accession>A0A2P7AK79</accession>
<comment type="similarity">
    <text evidence="1">Belongs to the short-chain dehydrogenases/reductases (SDR) family.</text>
</comment>
<dbReference type="EMBL" id="PGGN01000008">
    <property type="protein sequence ID" value="PSH54597.1"/>
    <property type="molecule type" value="Genomic_DNA"/>
</dbReference>
<evidence type="ECO:0000313" key="4">
    <source>
        <dbReference type="Proteomes" id="UP000241158"/>
    </source>
</evidence>
<dbReference type="InterPro" id="IPR020904">
    <property type="entry name" value="Sc_DH/Rdtase_CS"/>
</dbReference>
<dbReference type="InterPro" id="IPR002347">
    <property type="entry name" value="SDR_fam"/>
</dbReference>
<dbReference type="SUPFAM" id="SSF51735">
    <property type="entry name" value="NAD(P)-binding Rossmann-fold domains"/>
    <property type="match status" value="1"/>
</dbReference>
<name>A0A2P7AK79_9HYPH</name>
<gene>
    <name evidence="3" type="ORF">CU100_25780</name>
</gene>
<proteinExistence type="inferred from homology"/>